<keyword evidence="1" id="KW-0812">Transmembrane</keyword>
<organism evidence="2 3">
    <name type="scientific">Microbulbifer aestuariivivens</name>
    <dbReference type="NCBI Taxonomy" id="1908308"/>
    <lineage>
        <taxon>Bacteria</taxon>
        <taxon>Pseudomonadati</taxon>
        <taxon>Pseudomonadota</taxon>
        <taxon>Gammaproteobacteria</taxon>
        <taxon>Cellvibrionales</taxon>
        <taxon>Microbulbiferaceae</taxon>
        <taxon>Microbulbifer</taxon>
    </lineage>
</organism>
<name>A0ABP9WS68_9GAMM</name>
<accession>A0ABP9WS68</accession>
<dbReference type="SUPFAM" id="SSF55486">
    <property type="entry name" value="Metalloproteases ('zincins'), catalytic domain"/>
    <property type="match status" value="1"/>
</dbReference>
<keyword evidence="1" id="KW-0472">Membrane</keyword>
<dbReference type="EMBL" id="BAABRT010000023">
    <property type="protein sequence ID" value="GAA5525959.1"/>
    <property type="molecule type" value="Genomic_DNA"/>
</dbReference>
<dbReference type="PANTHER" id="PTHR30164">
    <property type="entry name" value="MTFA PEPTIDASE"/>
    <property type="match status" value="1"/>
</dbReference>
<evidence type="ECO:0000313" key="2">
    <source>
        <dbReference type="EMBL" id="GAA5525959.1"/>
    </source>
</evidence>
<feature type="transmembrane region" description="Helical" evidence="1">
    <location>
        <begin position="6"/>
        <end position="24"/>
    </location>
</feature>
<dbReference type="InterPro" id="IPR024079">
    <property type="entry name" value="MetalloPept_cat_dom_sf"/>
</dbReference>
<dbReference type="InterPro" id="IPR042252">
    <property type="entry name" value="MtfA_N"/>
</dbReference>
<dbReference type="PANTHER" id="PTHR30164:SF2">
    <property type="entry name" value="PROTEIN MTFA"/>
    <property type="match status" value="1"/>
</dbReference>
<keyword evidence="1" id="KW-1133">Transmembrane helix</keyword>
<keyword evidence="3" id="KW-1185">Reference proteome</keyword>
<dbReference type="Gene3D" id="1.10.472.150">
    <property type="entry name" value="Glucose-regulated metallo-peptidase M90, N-terminal domain"/>
    <property type="match status" value="1"/>
</dbReference>
<reference evidence="2 3" key="1">
    <citation type="submission" date="2024-02" db="EMBL/GenBank/DDBJ databases">
        <title>Microbulbifer aestuariivivens NBRC 112533.</title>
        <authorList>
            <person name="Ichikawa N."/>
            <person name="Katano-Makiyama Y."/>
            <person name="Hidaka K."/>
        </authorList>
    </citation>
    <scope>NUCLEOTIDE SEQUENCE [LARGE SCALE GENOMIC DNA]</scope>
    <source>
        <strain evidence="2 3">NBRC 112533</strain>
    </source>
</reference>
<gene>
    <name evidence="2" type="primary">mtfA</name>
    <name evidence="2" type="ORF">Maes01_02537</name>
</gene>
<dbReference type="Proteomes" id="UP001408594">
    <property type="component" value="Unassembled WGS sequence"/>
</dbReference>
<comment type="caution">
    <text evidence="2">The sequence shown here is derived from an EMBL/GenBank/DDBJ whole genome shotgun (WGS) entry which is preliminary data.</text>
</comment>
<sequence>MQTFFAIVAIAILVWVLPYLWRSWRFRQLRSRALTREQKLLLQEALPLYRYLPPGLRAELESNVSLIVQDKEFVGCEGLVITEQIRVSIAAFAGLLLLQREHRCYPDLRTILVYPETYIARETHFDGYIETSHDSAREGEAHYLGPVVISWSDLQQDMRQPEHGHNVALHEFAHKLDEEDGRFDGRPLFTRSGEGRHWAAVFSREYQRLRAIREEVAHGEKAHTVLDLYGAESPAEFFAVATEAFFVTPHALRAQHADLYGELRSFYRLDPAQLLPVNPPANQWSG</sequence>
<dbReference type="CDD" id="cd20169">
    <property type="entry name" value="Peptidase_M90_mtfA"/>
    <property type="match status" value="1"/>
</dbReference>
<dbReference type="Gene3D" id="3.40.390.10">
    <property type="entry name" value="Collagenase (Catalytic Domain)"/>
    <property type="match status" value="1"/>
</dbReference>
<proteinExistence type="predicted"/>
<dbReference type="InterPro" id="IPR010384">
    <property type="entry name" value="MtfA_fam"/>
</dbReference>
<protein>
    <submittedName>
        <fullName evidence="2">Protein MtfA</fullName>
    </submittedName>
</protein>
<dbReference type="Pfam" id="PF06167">
    <property type="entry name" value="Peptidase_M90"/>
    <property type="match status" value="1"/>
</dbReference>
<evidence type="ECO:0000313" key="3">
    <source>
        <dbReference type="Proteomes" id="UP001408594"/>
    </source>
</evidence>
<evidence type="ECO:0000256" key="1">
    <source>
        <dbReference type="SAM" id="Phobius"/>
    </source>
</evidence>